<dbReference type="AlphaFoldDB" id="A0A4Y7ILT3"/>
<dbReference type="EMBL" id="CM010716">
    <property type="protein sequence ID" value="RZC49844.1"/>
    <property type="molecule type" value="Genomic_DNA"/>
</dbReference>
<evidence type="ECO:0000313" key="1">
    <source>
        <dbReference type="EMBL" id="RZC49844.1"/>
    </source>
</evidence>
<dbReference type="Proteomes" id="UP000316621">
    <property type="component" value="Chromosome 2"/>
</dbReference>
<dbReference type="STRING" id="3469.A0A4Y7ILT3"/>
<name>A0A4Y7ILT3_PAPSO</name>
<accession>A0A4Y7ILT3</accession>
<dbReference type="Gramene" id="RZC49844">
    <property type="protein sequence ID" value="RZC49844"/>
    <property type="gene ID" value="C5167_018270"/>
</dbReference>
<protein>
    <submittedName>
        <fullName evidence="1">Uncharacterized protein</fullName>
    </submittedName>
</protein>
<reference evidence="1 2" key="1">
    <citation type="journal article" date="2018" name="Science">
        <title>The opium poppy genome and morphinan production.</title>
        <authorList>
            <person name="Guo L."/>
            <person name="Winzer T."/>
            <person name="Yang X."/>
            <person name="Li Y."/>
            <person name="Ning Z."/>
            <person name="He Z."/>
            <person name="Teodor R."/>
            <person name="Lu Y."/>
            <person name="Bowser T.A."/>
            <person name="Graham I.A."/>
            <person name="Ye K."/>
        </authorList>
    </citation>
    <scope>NUCLEOTIDE SEQUENCE [LARGE SCALE GENOMIC DNA]</scope>
    <source>
        <strain evidence="2">cv. HN1</strain>
        <tissue evidence="1">Leaves</tissue>
    </source>
</reference>
<proteinExistence type="predicted"/>
<gene>
    <name evidence="1" type="ORF">C5167_018270</name>
</gene>
<evidence type="ECO:0000313" key="2">
    <source>
        <dbReference type="Proteomes" id="UP000316621"/>
    </source>
</evidence>
<keyword evidence="2" id="KW-1185">Reference proteome</keyword>
<organism evidence="1 2">
    <name type="scientific">Papaver somniferum</name>
    <name type="common">Opium poppy</name>
    <dbReference type="NCBI Taxonomy" id="3469"/>
    <lineage>
        <taxon>Eukaryota</taxon>
        <taxon>Viridiplantae</taxon>
        <taxon>Streptophyta</taxon>
        <taxon>Embryophyta</taxon>
        <taxon>Tracheophyta</taxon>
        <taxon>Spermatophyta</taxon>
        <taxon>Magnoliopsida</taxon>
        <taxon>Ranunculales</taxon>
        <taxon>Papaveraceae</taxon>
        <taxon>Papaveroideae</taxon>
        <taxon>Papaver</taxon>
    </lineage>
</organism>
<sequence length="131" mass="14802">MVGEKVERAVAKDGPFQLGRRSRKIRFGNLHKCIILQNKERADLPGRISIFCWMGSSVCGSLVEAHRLLFLINGDKPPADVDADTVLQLDALCRQWMFSTMAKDLMLPSSNLAKLLKSFGIILRNFSRQQR</sequence>